<dbReference type="PANTHER" id="PTHR11803:SF39">
    <property type="entry name" value="2-IMINOBUTANOATE_2-IMINOPROPANOATE DEAMINASE"/>
    <property type="match status" value="1"/>
</dbReference>
<dbReference type="SUPFAM" id="SSF55298">
    <property type="entry name" value="YjgF-like"/>
    <property type="match status" value="1"/>
</dbReference>
<dbReference type="Proteomes" id="UP001336250">
    <property type="component" value="Unassembled WGS sequence"/>
</dbReference>
<dbReference type="Gene3D" id="3.30.1330.40">
    <property type="entry name" value="RutC-like"/>
    <property type="match status" value="1"/>
</dbReference>
<proteinExistence type="predicted"/>
<keyword evidence="1" id="KW-0378">Hydrolase</keyword>
<dbReference type="GO" id="GO:0005829">
    <property type="term" value="C:cytosol"/>
    <property type="evidence" value="ECO:0007669"/>
    <property type="project" value="TreeGrafter"/>
</dbReference>
<evidence type="ECO:0000313" key="2">
    <source>
        <dbReference type="Proteomes" id="UP001336250"/>
    </source>
</evidence>
<dbReference type="EC" id="3.5.-.-" evidence="1"/>
<keyword evidence="2" id="KW-1185">Reference proteome</keyword>
<gene>
    <name evidence="1" type="ORF">V4F39_26060</name>
</gene>
<dbReference type="PANTHER" id="PTHR11803">
    <property type="entry name" value="2-IMINOBUTANOATE/2-IMINOPROPANOATE DEAMINASE RIDA"/>
    <property type="match status" value="1"/>
</dbReference>
<dbReference type="InterPro" id="IPR006175">
    <property type="entry name" value="YjgF/YER057c/UK114"/>
</dbReference>
<organism evidence="1 2">
    <name type="scientific">Aquincola agrisoli</name>
    <dbReference type="NCBI Taxonomy" id="3119538"/>
    <lineage>
        <taxon>Bacteria</taxon>
        <taxon>Pseudomonadati</taxon>
        <taxon>Pseudomonadota</taxon>
        <taxon>Betaproteobacteria</taxon>
        <taxon>Burkholderiales</taxon>
        <taxon>Sphaerotilaceae</taxon>
        <taxon>Aquincola</taxon>
    </lineage>
</organism>
<dbReference type="InterPro" id="IPR035959">
    <property type="entry name" value="RutC-like_sf"/>
</dbReference>
<accession>A0AAW9QPU4</accession>
<reference evidence="1 2" key="1">
    <citation type="submission" date="2024-02" db="EMBL/GenBank/DDBJ databases">
        <title>Genome sequence of Aquincola sp. MAHUQ-54.</title>
        <authorList>
            <person name="Huq M.A."/>
        </authorList>
    </citation>
    <scope>NUCLEOTIDE SEQUENCE [LARGE SCALE GENOMIC DNA]</scope>
    <source>
        <strain evidence="1 2">MAHUQ-54</strain>
    </source>
</reference>
<dbReference type="GO" id="GO:0019239">
    <property type="term" value="F:deaminase activity"/>
    <property type="evidence" value="ECO:0007669"/>
    <property type="project" value="TreeGrafter"/>
</dbReference>
<sequence length="117" mass="12200">MTQASALPFSKTRTLGNLVFLSGELGIAPDGSVPAGIEAQTALALSRIEATLRTEGLALADVVSVTVHLVNADDFAAFNRVYADAFAEPRPVRTTVRADLVLPGALVELTVVAGRPQ</sequence>
<dbReference type="CDD" id="cd00448">
    <property type="entry name" value="YjgF_YER057c_UK114_family"/>
    <property type="match status" value="1"/>
</dbReference>
<dbReference type="EMBL" id="JAZIBG010000056">
    <property type="protein sequence ID" value="MEF7617404.1"/>
    <property type="molecule type" value="Genomic_DNA"/>
</dbReference>
<protein>
    <submittedName>
        <fullName evidence="1">RidA family protein</fullName>
        <ecNumber evidence="1">3.5.-.-</ecNumber>
    </submittedName>
</protein>
<dbReference type="AlphaFoldDB" id="A0AAW9QPU4"/>
<comment type="caution">
    <text evidence="1">The sequence shown here is derived from an EMBL/GenBank/DDBJ whole genome shotgun (WGS) entry which is preliminary data.</text>
</comment>
<name>A0AAW9QPU4_9BURK</name>
<dbReference type="Pfam" id="PF01042">
    <property type="entry name" value="Ribonuc_L-PSP"/>
    <property type="match status" value="1"/>
</dbReference>
<evidence type="ECO:0000313" key="1">
    <source>
        <dbReference type="EMBL" id="MEF7617404.1"/>
    </source>
</evidence>
<dbReference type="RefSeq" id="WP_332293166.1">
    <property type="nucleotide sequence ID" value="NZ_JAZIBG010000056.1"/>
</dbReference>